<evidence type="ECO:0000313" key="12">
    <source>
        <dbReference type="EMBL" id="TSE28414.1"/>
    </source>
</evidence>
<comment type="subcellular location">
    <subcellularLocation>
        <location evidence="1">Cell inner membrane</location>
        <topology evidence="1">Single-pass membrane protein</topology>
        <orientation evidence="1">Periplasmic side</orientation>
    </subcellularLocation>
</comment>
<dbReference type="GO" id="GO:0031992">
    <property type="term" value="F:energy transducer activity"/>
    <property type="evidence" value="ECO:0007669"/>
    <property type="project" value="TreeGrafter"/>
</dbReference>
<dbReference type="NCBIfam" id="TIGR01352">
    <property type="entry name" value="tonB_Cterm"/>
    <property type="match status" value="1"/>
</dbReference>
<feature type="domain" description="TonB C-terminal" evidence="11">
    <location>
        <begin position="50"/>
        <end position="140"/>
    </location>
</feature>
<dbReference type="InterPro" id="IPR051045">
    <property type="entry name" value="TonB-dependent_transducer"/>
</dbReference>
<evidence type="ECO:0000256" key="1">
    <source>
        <dbReference type="ARBA" id="ARBA00004383"/>
    </source>
</evidence>
<evidence type="ECO:0000256" key="9">
    <source>
        <dbReference type="ARBA" id="ARBA00023136"/>
    </source>
</evidence>
<dbReference type="GO" id="GO:0098797">
    <property type="term" value="C:plasma membrane protein complex"/>
    <property type="evidence" value="ECO:0007669"/>
    <property type="project" value="TreeGrafter"/>
</dbReference>
<dbReference type="InterPro" id="IPR037682">
    <property type="entry name" value="TonB_C"/>
</dbReference>
<dbReference type="EMBL" id="VJOL01000048">
    <property type="protein sequence ID" value="TSE28414.1"/>
    <property type="molecule type" value="Genomic_DNA"/>
</dbReference>
<keyword evidence="5" id="KW-0997">Cell inner membrane</keyword>
<name>A0A554WXW3_9BURK</name>
<keyword evidence="6" id="KW-0812">Transmembrane</keyword>
<gene>
    <name evidence="12" type="ORF">Tther_02093</name>
</gene>
<dbReference type="Proteomes" id="UP000318542">
    <property type="component" value="Unassembled WGS sequence"/>
</dbReference>
<dbReference type="InterPro" id="IPR006260">
    <property type="entry name" value="TonB/TolA_C"/>
</dbReference>
<feature type="region of interest" description="Disordered" evidence="10">
    <location>
        <begin position="1"/>
        <end position="45"/>
    </location>
</feature>
<dbReference type="AlphaFoldDB" id="A0A554WXW3"/>
<evidence type="ECO:0000256" key="7">
    <source>
        <dbReference type="ARBA" id="ARBA00022927"/>
    </source>
</evidence>
<keyword evidence="3" id="KW-0813">Transport</keyword>
<reference evidence="12 13" key="1">
    <citation type="submission" date="2019-07" db="EMBL/GenBank/DDBJ databases">
        <title>Tepidimonas thermarum AA-1 draft genome.</title>
        <authorList>
            <person name="Da Costa M.S."/>
            <person name="Froufe H.J.C."/>
            <person name="Egas C."/>
            <person name="Albuquerque L."/>
        </authorList>
    </citation>
    <scope>NUCLEOTIDE SEQUENCE [LARGE SCALE GENOMIC DNA]</scope>
    <source>
        <strain evidence="12 13">AA-1</strain>
    </source>
</reference>
<proteinExistence type="inferred from homology"/>
<dbReference type="Gene3D" id="3.30.1150.10">
    <property type="match status" value="1"/>
</dbReference>
<evidence type="ECO:0000256" key="8">
    <source>
        <dbReference type="ARBA" id="ARBA00022989"/>
    </source>
</evidence>
<dbReference type="SUPFAM" id="SSF74653">
    <property type="entry name" value="TolA/TonB C-terminal domain"/>
    <property type="match status" value="1"/>
</dbReference>
<evidence type="ECO:0000259" key="11">
    <source>
        <dbReference type="PROSITE" id="PS52015"/>
    </source>
</evidence>
<protein>
    <recommendedName>
        <fullName evidence="11">TonB C-terminal domain-containing protein</fullName>
    </recommendedName>
</protein>
<dbReference type="PANTHER" id="PTHR33446">
    <property type="entry name" value="PROTEIN TONB-RELATED"/>
    <property type="match status" value="1"/>
</dbReference>
<evidence type="ECO:0000313" key="13">
    <source>
        <dbReference type="Proteomes" id="UP000318542"/>
    </source>
</evidence>
<keyword evidence="4" id="KW-1003">Cell membrane</keyword>
<organism evidence="12 13">
    <name type="scientific">Tepidimonas thermarum</name>
    <dbReference type="NCBI Taxonomy" id="335431"/>
    <lineage>
        <taxon>Bacteria</taxon>
        <taxon>Pseudomonadati</taxon>
        <taxon>Pseudomonadota</taxon>
        <taxon>Betaproteobacteria</taxon>
        <taxon>Burkholderiales</taxon>
        <taxon>Tepidimonas</taxon>
    </lineage>
</organism>
<dbReference type="PANTHER" id="PTHR33446:SF2">
    <property type="entry name" value="PROTEIN TONB"/>
    <property type="match status" value="1"/>
</dbReference>
<dbReference type="GO" id="GO:0055085">
    <property type="term" value="P:transmembrane transport"/>
    <property type="evidence" value="ECO:0007669"/>
    <property type="project" value="InterPro"/>
</dbReference>
<keyword evidence="8" id="KW-1133">Transmembrane helix</keyword>
<evidence type="ECO:0000256" key="4">
    <source>
        <dbReference type="ARBA" id="ARBA00022475"/>
    </source>
</evidence>
<dbReference type="GO" id="GO:0015031">
    <property type="term" value="P:protein transport"/>
    <property type="evidence" value="ECO:0007669"/>
    <property type="project" value="UniProtKB-KW"/>
</dbReference>
<sequence length="140" mass="14871">MAAEPAPTTSATATRTETAAAPPSNANAHAGAGGRPTHVAVATAPAPVELPSASAAYLRNPPPPYPPLSRRLGEEGRVVLRVRIEPDGTASAAEIHRSSGYQRLDEAARQTVLRWTYVPGKRNGVPEAMWFLIPIQFQLE</sequence>
<comment type="caution">
    <text evidence="12">The sequence shown here is derived from an EMBL/GenBank/DDBJ whole genome shotgun (WGS) entry which is preliminary data.</text>
</comment>
<evidence type="ECO:0000256" key="2">
    <source>
        <dbReference type="ARBA" id="ARBA00006555"/>
    </source>
</evidence>
<accession>A0A554WXW3</accession>
<dbReference type="PROSITE" id="PS52015">
    <property type="entry name" value="TONB_CTD"/>
    <property type="match status" value="1"/>
</dbReference>
<comment type="similarity">
    <text evidence="2">Belongs to the TonB family.</text>
</comment>
<dbReference type="Pfam" id="PF03544">
    <property type="entry name" value="TonB_C"/>
    <property type="match status" value="1"/>
</dbReference>
<keyword evidence="7" id="KW-0653">Protein transport</keyword>
<evidence type="ECO:0000256" key="10">
    <source>
        <dbReference type="SAM" id="MobiDB-lite"/>
    </source>
</evidence>
<keyword evidence="9" id="KW-0472">Membrane</keyword>
<evidence type="ECO:0000256" key="5">
    <source>
        <dbReference type="ARBA" id="ARBA00022519"/>
    </source>
</evidence>
<evidence type="ECO:0000256" key="3">
    <source>
        <dbReference type="ARBA" id="ARBA00022448"/>
    </source>
</evidence>
<keyword evidence="13" id="KW-1185">Reference proteome</keyword>
<evidence type="ECO:0000256" key="6">
    <source>
        <dbReference type="ARBA" id="ARBA00022692"/>
    </source>
</evidence>